<comment type="caution">
    <text evidence="3">The sequence shown here is derived from an EMBL/GenBank/DDBJ whole genome shotgun (WGS) entry which is preliminary data.</text>
</comment>
<evidence type="ECO:0000313" key="3">
    <source>
        <dbReference type="EMBL" id="MFJ3046148.1"/>
    </source>
</evidence>
<dbReference type="InterPro" id="IPR036380">
    <property type="entry name" value="Isochorismatase-like_sf"/>
</dbReference>
<dbReference type="PANTHER" id="PTHR43540">
    <property type="entry name" value="PEROXYUREIDOACRYLATE/UREIDOACRYLATE AMIDOHYDROLASE-RELATED"/>
    <property type="match status" value="1"/>
</dbReference>
<name>A0ABW8EYJ1_9BURK</name>
<organism evidence="3 4">
    <name type="scientific">Herbaspirillum chlorophenolicum</name>
    <dbReference type="NCBI Taxonomy" id="211589"/>
    <lineage>
        <taxon>Bacteria</taxon>
        <taxon>Pseudomonadati</taxon>
        <taxon>Pseudomonadota</taxon>
        <taxon>Betaproteobacteria</taxon>
        <taxon>Burkholderiales</taxon>
        <taxon>Oxalobacteraceae</taxon>
        <taxon>Herbaspirillum</taxon>
    </lineage>
</organism>
<dbReference type="EMBL" id="JBIUZV010000004">
    <property type="protein sequence ID" value="MFJ3046148.1"/>
    <property type="molecule type" value="Genomic_DNA"/>
</dbReference>
<sequence length="203" mass="21038">MSHPTIRSIAGALAPVSLEAASTALLVIDFQNEYFTGMMPIPDGRAALANAKRLVAMADRHRMPVFHVQHVTPAGTPIFAEDGTTVAIHADIQPAAHHHLVKKANVSVFQGTDIDAQLKAAGIKTLLITGLMTHACVAGAARDAAPAGFEVIVAADACATRDIASPDGGVIAHDALHRASLVGIADTFGSVLNTNDILDMDVA</sequence>
<protein>
    <submittedName>
        <fullName evidence="3">Isochorismatase family protein</fullName>
    </submittedName>
</protein>
<accession>A0ABW8EYJ1</accession>
<keyword evidence="1" id="KW-0378">Hydrolase</keyword>
<dbReference type="SUPFAM" id="SSF52499">
    <property type="entry name" value="Isochorismatase-like hydrolases"/>
    <property type="match status" value="1"/>
</dbReference>
<dbReference type="Proteomes" id="UP001617427">
    <property type="component" value="Unassembled WGS sequence"/>
</dbReference>
<proteinExistence type="predicted"/>
<evidence type="ECO:0000259" key="2">
    <source>
        <dbReference type="Pfam" id="PF00857"/>
    </source>
</evidence>
<feature type="domain" description="Isochorismatase-like" evidence="2">
    <location>
        <begin position="23"/>
        <end position="195"/>
    </location>
</feature>
<gene>
    <name evidence="3" type="ORF">ACIPEN_09970</name>
</gene>
<evidence type="ECO:0000256" key="1">
    <source>
        <dbReference type="ARBA" id="ARBA00022801"/>
    </source>
</evidence>
<dbReference type="InterPro" id="IPR050272">
    <property type="entry name" value="Isochorismatase-like_hydrls"/>
</dbReference>
<evidence type="ECO:0000313" key="4">
    <source>
        <dbReference type="Proteomes" id="UP001617427"/>
    </source>
</evidence>
<dbReference type="RefSeq" id="WP_402700102.1">
    <property type="nucleotide sequence ID" value="NZ_JBIUZV010000004.1"/>
</dbReference>
<keyword evidence="4" id="KW-1185">Reference proteome</keyword>
<dbReference type="InterPro" id="IPR000868">
    <property type="entry name" value="Isochorismatase-like_dom"/>
</dbReference>
<dbReference type="Gene3D" id="3.40.50.850">
    <property type="entry name" value="Isochorismatase-like"/>
    <property type="match status" value="1"/>
</dbReference>
<dbReference type="Pfam" id="PF00857">
    <property type="entry name" value="Isochorismatase"/>
    <property type="match status" value="1"/>
</dbReference>
<reference evidence="3 4" key="1">
    <citation type="submission" date="2024-10" db="EMBL/GenBank/DDBJ databases">
        <title>The Natural Products Discovery Center: Release of the First 8490 Sequenced Strains for Exploring Actinobacteria Biosynthetic Diversity.</title>
        <authorList>
            <person name="Kalkreuter E."/>
            <person name="Kautsar S.A."/>
            <person name="Yang D."/>
            <person name="Bader C.D."/>
            <person name="Teijaro C.N."/>
            <person name="Fluegel L."/>
            <person name="Davis C.M."/>
            <person name="Simpson J.R."/>
            <person name="Lauterbach L."/>
            <person name="Steele A.D."/>
            <person name="Gui C."/>
            <person name="Meng S."/>
            <person name="Li G."/>
            <person name="Viehrig K."/>
            <person name="Ye F."/>
            <person name="Su P."/>
            <person name="Kiefer A.F."/>
            <person name="Nichols A."/>
            <person name="Cepeda A.J."/>
            <person name="Yan W."/>
            <person name="Fan B."/>
            <person name="Jiang Y."/>
            <person name="Adhikari A."/>
            <person name="Zheng C.-J."/>
            <person name="Schuster L."/>
            <person name="Cowan T.M."/>
            <person name="Smanski M.J."/>
            <person name="Chevrette M.G."/>
            <person name="De Carvalho L.P.S."/>
            <person name="Shen B."/>
        </authorList>
    </citation>
    <scope>NUCLEOTIDE SEQUENCE [LARGE SCALE GENOMIC DNA]</scope>
    <source>
        <strain evidence="3 4">NPDC087045</strain>
    </source>
</reference>